<gene>
    <name evidence="2" type="ORF">RFI_09699</name>
</gene>
<feature type="compositionally biased region" description="Basic and acidic residues" evidence="1">
    <location>
        <begin position="59"/>
        <end position="72"/>
    </location>
</feature>
<keyword evidence="3" id="KW-1185">Reference proteome</keyword>
<accession>X6NQ06</accession>
<evidence type="ECO:0000313" key="2">
    <source>
        <dbReference type="EMBL" id="ETO27432.1"/>
    </source>
</evidence>
<feature type="region of interest" description="Disordered" evidence="1">
    <location>
        <begin position="49"/>
        <end position="164"/>
    </location>
</feature>
<name>X6NQ06_RETFI</name>
<proteinExistence type="predicted"/>
<evidence type="ECO:0000256" key="1">
    <source>
        <dbReference type="SAM" id="MobiDB-lite"/>
    </source>
</evidence>
<dbReference type="EMBL" id="ASPP01007257">
    <property type="protein sequence ID" value="ETO27432.1"/>
    <property type="molecule type" value="Genomic_DNA"/>
</dbReference>
<comment type="caution">
    <text evidence="2">The sequence shown here is derived from an EMBL/GenBank/DDBJ whole genome shotgun (WGS) entry which is preliminary data.</text>
</comment>
<feature type="region of interest" description="Disordered" evidence="1">
    <location>
        <begin position="1"/>
        <end position="32"/>
    </location>
</feature>
<sequence length="164" mass="18016">MQFDTSQMADNPEKDGVPIEQQNNIEHYGDGNVMEKNLSSLFIADEKIQNESAPSSASEMEHVEEKKSEFNKEPIGSALSHDSMQPQKNSQNNRTIAKKEKPTGGEPASSSLLQNSKAKKSTAKQVKKNKSKPKGKATQQGKNVHSAAHENHLASDLAFTKNQQ</sequence>
<feature type="compositionally biased region" description="Polar residues" evidence="1">
    <location>
        <begin position="80"/>
        <end position="95"/>
    </location>
</feature>
<dbReference type="Proteomes" id="UP000023152">
    <property type="component" value="Unassembled WGS sequence"/>
</dbReference>
<organism evidence="2 3">
    <name type="scientific">Reticulomyxa filosa</name>
    <dbReference type="NCBI Taxonomy" id="46433"/>
    <lineage>
        <taxon>Eukaryota</taxon>
        <taxon>Sar</taxon>
        <taxon>Rhizaria</taxon>
        <taxon>Retaria</taxon>
        <taxon>Foraminifera</taxon>
        <taxon>Monothalamids</taxon>
        <taxon>Reticulomyxidae</taxon>
        <taxon>Reticulomyxa</taxon>
    </lineage>
</organism>
<feature type="compositionally biased region" description="Basic residues" evidence="1">
    <location>
        <begin position="117"/>
        <end position="135"/>
    </location>
</feature>
<reference evidence="2 3" key="1">
    <citation type="journal article" date="2013" name="Curr. Biol.">
        <title>The Genome of the Foraminiferan Reticulomyxa filosa.</title>
        <authorList>
            <person name="Glockner G."/>
            <person name="Hulsmann N."/>
            <person name="Schleicher M."/>
            <person name="Noegel A.A."/>
            <person name="Eichinger L."/>
            <person name="Gallinger C."/>
            <person name="Pawlowski J."/>
            <person name="Sierra R."/>
            <person name="Euteneuer U."/>
            <person name="Pillet L."/>
            <person name="Moustafa A."/>
            <person name="Platzer M."/>
            <person name="Groth M."/>
            <person name="Szafranski K."/>
            <person name="Schliwa M."/>
        </authorList>
    </citation>
    <scope>NUCLEOTIDE SEQUENCE [LARGE SCALE GENOMIC DNA]</scope>
</reference>
<protein>
    <submittedName>
        <fullName evidence="2">Uncharacterized protein</fullName>
    </submittedName>
</protein>
<evidence type="ECO:0000313" key="3">
    <source>
        <dbReference type="Proteomes" id="UP000023152"/>
    </source>
</evidence>
<dbReference type="AlphaFoldDB" id="X6NQ06"/>